<gene>
    <name evidence="3" type="ORF">Tci_686199</name>
</gene>
<feature type="compositionally biased region" description="Basic residues" evidence="2">
    <location>
        <begin position="75"/>
        <end position="89"/>
    </location>
</feature>
<feature type="non-terminal residue" evidence="3">
    <location>
        <position position="127"/>
    </location>
</feature>
<keyword evidence="1" id="KW-0175">Coiled coil</keyword>
<name>A0A699KZY6_TANCI</name>
<evidence type="ECO:0000256" key="1">
    <source>
        <dbReference type="SAM" id="Coils"/>
    </source>
</evidence>
<sequence length="127" mass="14559">DEHAICHGYLTEKEHQQLFLDEEAFRETFEEEAKAKQEREKAEKELEEFVKQEQAHDELFRLEFGDFGHGLHKVIHKPKPGKTIKRHNGPKLSPGQAGYGLEAVRRTKGFQMTLPQVSGIPLGKPKS</sequence>
<evidence type="ECO:0000313" key="3">
    <source>
        <dbReference type="EMBL" id="GFB14228.1"/>
    </source>
</evidence>
<evidence type="ECO:0000256" key="2">
    <source>
        <dbReference type="SAM" id="MobiDB-lite"/>
    </source>
</evidence>
<dbReference type="AlphaFoldDB" id="A0A699KZY6"/>
<reference evidence="3" key="1">
    <citation type="journal article" date="2019" name="Sci. Rep.">
        <title>Draft genome of Tanacetum cinerariifolium, the natural source of mosquito coil.</title>
        <authorList>
            <person name="Yamashiro T."/>
            <person name="Shiraishi A."/>
            <person name="Satake H."/>
            <person name="Nakayama K."/>
        </authorList>
    </citation>
    <scope>NUCLEOTIDE SEQUENCE</scope>
</reference>
<feature type="region of interest" description="Disordered" evidence="2">
    <location>
        <begin position="75"/>
        <end position="97"/>
    </location>
</feature>
<feature type="coiled-coil region" evidence="1">
    <location>
        <begin position="25"/>
        <end position="59"/>
    </location>
</feature>
<accession>A0A699KZY6</accession>
<dbReference type="EMBL" id="BKCJ010561312">
    <property type="protein sequence ID" value="GFB14228.1"/>
    <property type="molecule type" value="Genomic_DNA"/>
</dbReference>
<protein>
    <submittedName>
        <fullName evidence="3">Uncharacterized protein</fullName>
    </submittedName>
</protein>
<organism evidence="3">
    <name type="scientific">Tanacetum cinerariifolium</name>
    <name type="common">Dalmatian daisy</name>
    <name type="synonym">Chrysanthemum cinerariifolium</name>
    <dbReference type="NCBI Taxonomy" id="118510"/>
    <lineage>
        <taxon>Eukaryota</taxon>
        <taxon>Viridiplantae</taxon>
        <taxon>Streptophyta</taxon>
        <taxon>Embryophyta</taxon>
        <taxon>Tracheophyta</taxon>
        <taxon>Spermatophyta</taxon>
        <taxon>Magnoliopsida</taxon>
        <taxon>eudicotyledons</taxon>
        <taxon>Gunneridae</taxon>
        <taxon>Pentapetalae</taxon>
        <taxon>asterids</taxon>
        <taxon>campanulids</taxon>
        <taxon>Asterales</taxon>
        <taxon>Asteraceae</taxon>
        <taxon>Asteroideae</taxon>
        <taxon>Anthemideae</taxon>
        <taxon>Anthemidinae</taxon>
        <taxon>Tanacetum</taxon>
    </lineage>
</organism>
<proteinExistence type="predicted"/>
<comment type="caution">
    <text evidence="3">The sequence shown here is derived from an EMBL/GenBank/DDBJ whole genome shotgun (WGS) entry which is preliminary data.</text>
</comment>
<feature type="non-terminal residue" evidence="3">
    <location>
        <position position="1"/>
    </location>
</feature>